<sequence length="1008" mass="108400">MGGSPASFGAHLGDESPSVSDVAELAELVEAADIAAMAHAADMGTPSRSHPGQGDDSEADDEAIFHADLLHGREKVEPCYWYIDFGLERVIKEQLFRDERIGDVLVGDNRLQLNHEDQLRRGLVADGLVAVANGRDPGRNSSRQKKMAAQQLKKWPVRASSPFSVLDYVNQQDLFRVPVAHALLYGVVQQFVVSLLEGTAPADLCFTRDDKRLMRSRAARVVVPSDFGRPYTDVVEYKLYRQEERVGAVVGDLEFVVERSMQFYKRLASVVAYKPEQHFANEVLLTAAMVEIRSRYDLLALADIVARGHCEYTDDTRFDQPADGAVLKGVRARVRGDMAEDVLAAISTTLREEGSTEAMRSWLDGDGALDTAALATALASPDSATPQLVDKFRATSGGAFERVLGTSFSVSPHTALLGIYNNLYEDSIKSFRDGDQFTVTVLEATTSLAGILDGSITIQHASEQFQGFHIEKAAAKKGPGGVVVKQLDLVVTVISDEQPRVAPVRSFPGNSNEGGTVLADTTAAAYAAANRQPLAGRLSCGSTMDQGLPNAPAVKKTGGGIKKEPAASEQPSAGASRNNQDMPQCPISAAAALRPTNGDYSRSLNRSITWRLMDAGGCLLQSAQSGLVGIGSGMYQKLMGDGLGVARLKDSPAELAKTEWMGSNTGRGAAGKENKTVKARDLSTSDIADANLYAASWMCATGYVVESMLQEGGPYSDYDKLHARYFKHREAFIADGEPRPNRSSSGGPVIYGAVPNIRVPSDAAPLFKNHGANSISARSKARDSTLERNKVLAADQPFDVVRPHLQKIQAVLDTPMFYKTGYKSRQLAGDLKQKMTEAVDGSSASKKEETRAVWSHAVYGALAHRGASWAEIGAVMVENGGSAGRYMTEGRKVKEERVGNADEERVEAVVEQAKKPAVMTGGTGKASSKKEKDLDKKKADLEKQVRTELDVLLEGEAEEEEEQEEEKQKKKTKGGGRGSGRGGTKRKDGAIAGEAAATRSGKRGRGAQ</sequence>
<dbReference type="Proteomes" id="UP000613740">
    <property type="component" value="Unassembled WGS sequence"/>
</dbReference>
<protein>
    <submittedName>
        <fullName evidence="2">Uncharacterized protein</fullName>
    </submittedName>
</protein>
<feature type="compositionally biased region" description="Acidic residues" evidence="1">
    <location>
        <begin position="951"/>
        <end position="965"/>
    </location>
</feature>
<gene>
    <name evidence="2" type="ORF">HYH02_015429</name>
</gene>
<accession>A0A835VR79</accession>
<feature type="compositionally biased region" description="Polar residues" evidence="1">
    <location>
        <begin position="569"/>
        <end position="581"/>
    </location>
</feature>
<dbReference type="AlphaFoldDB" id="A0A835VR79"/>
<evidence type="ECO:0000313" key="2">
    <source>
        <dbReference type="EMBL" id="KAG2422516.1"/>
    </source>
</evidence>
<feature type="region of interest" description="Disordered" evidence="1">
    <location>
        <begin position="553"/>
        <end position="581"/>
    </location>
</feature>
<evidence type="ECO:0000256" key="1">
    <source>
        <dbReference type="SAM" id="MobiDB-lite"/>
    </source>
</evidence>
<dbReference type="EMBL" id="JAEHOD010000217">
    <property type="protein sequence ID" value="KAG2422516.1"/>
    <property type="molecule type" value="Genomic_DNA"/>
</dbReference>
<keyword evidence="3" id="KW-1185">Reference proteome</keyword>
<feature type="region of interest" description="Disordered" evidence="1">
    <location>
        <begin position="896"/>
        <end position="1008"/>
    </location>
</feature>
<reference evidence="2" key="1">
    <citation type="journal article" date="2020" name="bioRxiv">
        <title>Comparative genomics of Chlamydomonas.</title>
        <authorList>
            <person name="Craig R.J."/>
            <person name="Hasan A.R."/>
            <person name="Ness R.W."/>
            <person name="Keightley P.D."/>
        </authorList>
    </citation>
    <scope>NUCLEOTIDE SEQUENCE</scope>
    <source>
        <strain evidence="2">CCAP 11/173</strain>
    </source>
</reference>
<dbReference type="OrthoDB" id="549515at2759"/>
<name>A0A835VR79_9CHLO</name>
<proteinExistence type="predicted"/>
<feature type="compositionally biased region" description="Basic and acidic residues" evidence="1">
    <location>
        <begin position="896"/>
        <end position="914"/>
    </location>
</feature>
<feature type="compositionally biased region" description="Basic and acidic residues" evidence="1">
    <location>
        <begin position="928"/>
        <end position="949"/>
    </location>
</feature>
<comment type="caution">
    <text evidence="2">The sequence shown here is derived from an EMBL/GenBank/DDBJ whole genome shotgun (WGS) entry which is preliminary data.</text>
</comment>
<organism evidence="2 3">
    <name type="scientific">Chlamydomonas schloesseri</name>
    <dbReference type="NCBI Taxonomy" id="2026947"/>
    <lineage>
        <taxon>Eukaryota</taxon>
        <taxon>Viridiplantae</taxon>
        <taxon>Chlorophyta</taxon>
        <taxon>core chlorophytes</taxon>
        <taxon>Chlorophyceae</taxon>
        <taxon>CS clade</taxon>
        <taxon>Chlamydomonadales</taxon>
        <taxon>Chlamydomonadaceae</taxon>
        <taxon>Chlamydomonas</taxon>
    </lineage>
</organism>
<evidence type="ECO:0000313" key="3">
    <source>
        <dbReference type="Proteomes" id="UP000613740"/>
    </source>
</evidence>